<evidence type="ECO:0000313" key="4">
    <source>
        <dbReference type="Proteomes" id="UP001497623"/>
    </source>
</evidence>
<organism evidence="3 4">
    <name type="scientific">Meganyctiphanes norvegica</name>
    <name type="common">Northern krill</name>
    <name type="synonym">Thysanopoda norvegica</name>
    <dbReference type="NCBI Taxonomy" id="48144"/>
    <lineage>
        <taxon>Eukaryota</taxon>
        <taxon>Metazoa</taxon>
        <taxon>Ecdysozoa</taxon>
        <taxon>Arthropoda</taxon>
        <taxon>Crustacea</taxon>
        <taxon>Multicrustacea</taxon>
        <taxon>Malacostraca</taxon>
        <taxon>Eumalacostraca</taxon>
        <taxon>Eucarida</taxon>
        <taxon>Euphausiacea</taxon>
        <taxon>Euphausiidae</taxon>
        <taxon>Meganyctiphanes</taxon>
    </lineage>
</organism>
<dbReference type="PROSITE" id="PS50041">
    <property type="entry name" value="C_TYPE_LECTIN_2"/>
    <property type="match status" value="1"/>
</dbReference>
<feature type="domain" description="C-type lectin" evidence="2">
    <location>
        <begin position="59"/>
        <end position="177"/>
    </location>
</feature>
<gene>
    <name evidence="3" type="ORF">MNOR_LOCUS7593</name>
</gene>
<name>A0AAV2Q561_MEGNR</name>
<accession>A0AAV2Q561</accession>
<feature type="region of interest" description="Disordered" evidence="1">
    <location>
        <begin position="1"/>
        <end position="39"/>
    </location>
</feature>
<comment type="caution">
    <text evidence="3">The sequence shown here is derived from an EMBL/GenBank/DDBJ whole genome shotgun (WGS) entry which is preliminary data.</text>
</comment>
<dbReference type="Gene3D" id="3.10.100.10">
    <property type="entry name" value="Mannose-Binding Protein A, subunit A"/>
    <property type="match status" value="1"/>
</dbReference>
<dbReference type="PANTHER" id="PTHR22801">
    <property type="entry name" value="LITHOSTATHINE"/>
    <property type="match status" value="1"/>
</dbReference>
<sequence>MSHQIVGTKVNATKHEQARDPREASRKKSLTREFPPNSKATRPYAALRAGHCPSGSVTIGEQCLVFHLNTLSWDAAKDACATIGQSLASLTNPDDTVAYTYATYGDVNFWVGGTDADTEGTWLWLSGASIPNDPALFPWGSYEPNNCCGGEHCLELWPSKNGFNDNRCIVTQPYICQIAHEDLCWWKHMESFAGSTW</sequence>
<feature type="non-terminal residue" evidence="3">
    <location>
        <position position="197"/>
    </location>
</feature>
<feature type="compositionally biased region" description="Basic and acidic residues" evidence="1">
    <location>
        <begin position="13"/>
        <end position="26"/>
    </location>
</feature>
<proteinExistence type="predicted"/>
<dbReference type="PANTHER" id="PTHR22801:SF63">
    <property type="entry name" value="C-TYPE LECTIN DOMAIN-CONTAINING PROTEIN"/>
    <property type="match status" value="1"/>
</dbReference>
<protein>
    <recommendedName>
        <fullName evidence="2">C-type lectin domain-containing protein</fullName>
    </recommendedName>
</protein>
<evidence type="ECO:0000313" key="3">
    <source>
        <dbReference type="EMBL" id="CAL4069060.1"/>
    </source>
</evidence>
<dbReference type="InterPro" id="IPR016187">
    <property type="entry name" value="CTDL_fold"/>
</dbReference>
<dbReference type="InterPro" id="IPR016186">
    <property type="entry name" value="C-type_lectin-like/link_sf"/>
</dbReference>
<dbReference type="SUPFAM" id="SSF56436">
    <property type="entry name" value="C-type lectin-like"/>
    <property type="match status" value="1"/>
</dbReference>
<dbReference type="AlphaFoldDB" id="A0AAV2Q561"/>
<dbReference type="Proteomes" id="UP001497623">
    <property type="component" value="Unassembled WGS sequence"/>
</dbReference>
<dbReference type="CDD" id="cd00037">
    <property type="entry name" value="CLECT"/>
    <property type="match status" value="1"/>
</dbReference>
<dbReference type="SMART" id="SM00034">
    <property type="entry name" value="CLECT"/>
    <property type="match status" value="1"/>
</dbReference>
<reference evidence="3 4" key="1">
    <citation type="submission" date="2024-05" db="EMBL/GenBank/DDBJ databases">
        <authorList>
            <person name="Wallberg A."/>
        </authorList>
    </citation>
    <scope>NUCLEOTIDE SEQUENCE [LARGE SCALE GENOMIC DNA]</scope>
</reference>
<keyword evidence="4" id="KW-1185">Reference proteome</keyword>
<dbReference type="Pfam" id="PF00059">
    <property type="entry name" value="Lectin_C"/>
    <property type="match status" value="1"/>
</dbReference>
<evidence type="ECO:0000259" key="2">
    <source>
        <dbReference type="PROSITE" id="PS50041"/>
    </source>
</evidence>
<dbReference type="InterPro" id="IPR001304">
    <property type="entry name" value="C-type_lectin-like"/>
</dbReference>
<evidence type="ECO:0000256" key="1">
    <source>
        <dbReference type="SAM" id="MobiDB-lite"/>
    </source>
</evidence>
<dbReference type="InterPro" id="IPR050801">
    <property type="entry name" value="Ca-Dep_Lectins_ImmuneDev"/>
</dbReference>
<dbReference type="EMBL" id="CAXKWB010003374">
    <property type="protein sequence ID" value="CAL4069060.1"/>
    <property type="molecule type" value="Genomic_DNA"/>
</dbReference>